<accession>A0A6A5WSU7</accession>
<feature type="region of interest" description="Disordered" evidence="1">
    <location>
        <begin position="1"/>
        <end position="66"/>
    </location>
</feature>
<dbReference type="AlphaFoldDB" id="A0A6A5WSU7"/>
<reference evidence="2" key="1">
    <citation type="journal article" date="2020" name="Stud. Mycol.">
        <title>101 Dothideomycetes genomes: a test case for predicting lifestyles and emergence of pathogens.</title>
        <authorList>
            <person name="Haridas S."/>
            <person name="Albert R."/>
            <person name="Binder M."/>
            <person name="Bloem J."/>
            <person name="Labutti K."/>
            <person name="Salamov A."/>
            <person name="Andreopoulos B."/>
            <person name="Baker S."/>
            <person name="Barry K."/>
            <person name="Bills G."/>
            <person name="Bluhm B."/>
            <person name="Cannon C."/>
            <person name="Castanera R."/>
            <person name="Culley D."/>
            <person name="Daum C."/>
            <person name="Ezra D."/>
            <person name="Gonzalez J."/>
            <person name="Henrissat B."/>
            <person name="Kuo A."/>
            <person name="Liang C."/>
            <person name="Lipzen A."/>
            <person name="Lutzoni F."/>
            <person name="Magnuson J."/>
            <person name="Mondo S."/>
            <person name="Nolan M."/>
            <person name="Ohm R."/>
            <person name="Pangilinan J."/>
            <person name="Park H.-J."/>
            <person name="Ramirez L."/>
            <person name="Alfaro M."/>
            <person name="Sun H."/>
            <person name="Tritt A."/>
            <person name="Yoshinaga Y."/>
            <person name="Zwiers L.-H."/>
            <person name="Turgeon B."/>
            <person name="Goodwin S."/>
            <person name="Spatafora J."/>
            <person name="Crous P."/>
            <person name="Grigoriev I."/>
        </authorList>
    </citation>
    <scope>NUCLEOTIDE SEQUENCE</scope>
    <source>
        <strain evidence="2">CBS 123094</strain>
    </source>
</reference>
<evidence type="ECO:0008006" key="4">
    <source>
        <dbReference type="Google" id="ProtNLM"/>
    </source>
</evidence>
<dbReference type="OrthoDB" id="2103031at2759"/>
<proteinExistence type="predicted"/>
<feature type="compositionally biased region" description="Basic and acidic residues" evidence="1">
    <location>
        <begin position="8"/>
        <end position="25"/>
    </location>
</feature>
<dbReference type="EMBL" id="ML977587">
    <property type="protein sequence ID" value="KAF2000636.1"/>
    <property type="molecule type" value="Genomic_DNA"/>
</dbReference>
<sequence length="329" mass="37906">MGWLWNDAPKDQLDPSLRDFLKHEAPSSQKPALPALPSKPADRPPPSAPAPDHNPSTPPVPPQSQFQDGRYAHLWKGYTPQNVLENRGKSEQDRLKDIVDHYKDRRGDVGRVAMENCALEYMAQFECYRNPSWAQIAVVCRTESRRFNRCYDLQQKFLKALGYFTLDERSPEESERIQMHADKLYQQLMDQERQIEEAIEQKKPIPQFESVLSKQNISRAMTTIKVGTEAGKDTGGQSLTGLFNEEDVWAQVKPEARQTYEQQIADLPPLEQETERRAILAELQVQNTMAKRLEVAFVEERISRLKRKESGQATVGDTIKRWWGWDQGK</sequence>
<protein>
    <recommendedName>
        <fullName evidence="4">Autophagy protein</fullName>
    </recommendedName>
</protein>
<dbReference type="Proteomes" id="UP000799779">
    <property type="component" value="Unassembled WGS sequence"/>
</dbReference>
<evidence type="ECO:0000256" key="1">
    <source>
        <dbReference type="SAM" id="MobiDB-lite"/>
    </source>
</evidence>
<gene>
    <name evidence="2" type="ORF">P154DRAFT_192135</name>
</gene>
<evidence type="ECO:0000313" key="3">
    <source>
        <dbReference type="Proteomes" id="UP000799779"/>
    </source>
</evidence>
<feature type="compositionally biased region" description="Low complexity" evidence="1">
    <location>
        <begin position="30"/>
        <end position="39"/>
    </location>
</feature>
<evidence type="ECO:0000313" key="2">
    <source>
        <dbReference type="EMBL" id="KAF2000636.1"/>
    </source>
</evidence>
<name>A0A6A5WSU7_9PLEO</name>
<organism evidence="2 3">
    <name type="scientific">Amniculicola lignicola CBS 123094</name>
    <dbReference type="NCBI Taxonomy" id="1392246"/>
    <lineage>
        <taxon>Eukaryota</taxon>
        <taxon>Fungi</taxon>
        <taxon>Dikarya</taxon>
        <taxon>Ascomycota</taxon>
        <taxon>Pezizomycotina</taxon>
        <taxon>Dothideomycetes</taxon>
        <taxon>Pleosporomycetidae</taxon>
        <taxon>Pleosporales</taxon>
        <taxon>Amniculicolaceae</taxon>
        <taxon>Amniculicola</taxon>
    </lineage>
</organism>
<keyword evidence="3" id="KW-1185">Reference proteome</keyword>